<keyword evidence="4" id="KW-0472">Membrane</keyword>
<feature type="compositionally biased region" description="Polar residues" evidence="3">
    <location>
        <begin position="28"/>
        <end position="38"/>
    </location>
</feature>
<sequence length="744" mass="81075">MQADVHDQPFVFSPSGPAPGGNAAPHPQRSTGENNPLVQETRREIADIVREVALAARSHASRHQFLGMLANRILVAMAAEGVVIWNVDTRECPSRRDAPTVPGCPSRRDEPTVPGCPSRRDEPTVPGCPSRRDETTVPGCPSRRDGSTDEWTFSVAHRIGKVTDQTIPSESANTHLQMIAEVIASGQPVVVPATPGATDSALPANPTHVAAAVVPIESNPISPHPSYVLEVFLEPDCGIATQRGYLRFVAQMADLAGEFLRNDQLRCLDHKARVNDQVDAIIASLHAQTNSRSIEMLAVDSVAKIFPLDRVALCYVEANDCKLVAVSHVGTIDRNGSAAKQIEAVANEYYCPATSCIMLPDEQEGGSSDLEVRFVASSEECDAVCLVGFVRSGSEPLDDLLSEPLCRIALHTGLAIRHRRMLEAIPMGRVIGALANQIHSRRRAKWFNPVVGILFMALVAVAALYPVPMRVTAPAVLRPADVQRVFAPRSAVIESIHVANGESVTSGQKLLSMSDPTLEQQMTALIGRRSILIQKQSAFMTALVDTASNRTDRSEQLQSERSLLAEELQTIDQQLADLEEVKQSLVIRATNDGVVDAWQIEQRLQGRPVNRGDALLEVIGNETRWFVDARVPLSRIDPVHHANQKGVLSAVATMNDAKDQPLPLTMQSIGPVIRNTKDGTDAKAVVLQIESSEKSMELCRSLQNRGSVNGTPIRVMFQCEDLPLVNVVFYDAIEMIRANLKMYF</sequence>
<evidence type="ECO:0000313" key="6">
    <source>
        <dbReference type="Proteomes" id="UP000315471"/>
    </source>
</evidence>
<evidence type="ECO:0000256" key="4">
    <source>
        <dbReference type="SAM" id="Phobius"/>
    </source>
</evidence>
<evidence type="ECO:0008006" key="7">
    <source>
        <dbReference type="Google" id="ProtNLM"/>
    </source>
</evidence>
<reference evidence="5 6" key="1">
    <citation type="submission" date="2019-02" db="EMBL/GenBank/DDBJ databases">
        <title>Deep-cultivation of Planctomycetes and their phenomic and genomic characterization uncovers novel biology.</title>
        <authorList>
            <person name="Wiegand S."/>
            <person name="Jogler M."/>
            <person name="Boedeker C."/>
            <person name="Pinto D."/>
            <person name="Vollmers J."/>
            <person name="Rivas-Marin E."/>
            <person name="Kohn T."/>
            <person name="Peeters S.H."/>
            <person name="Heuer A."/>
            <person name="Rast P."/>
            <person name="Oberbeckmann S."/>
            <person name="Bunk B."/>
            <person name="Jeske O."/>
            <person name="Meyerdierks A."/>
            <person name="Storesund J.E."/>
            <person name="Kallscheuer N."/>
            <person name="Luecker S."/>
            <person name="Lage O.M."/>
            <person name="Pohl T."/>
            <person name="Merkel B.J."/>
            <person name="Hornburger P."/>
            <person name="Mueller R.-W."/>
            <person name="Bruemmer F."/>
            <person name="Labrenz M."/>
            <person name="Spormann A.M."/>
            <person name="Op Den Camp H."/>
            <person name="Overmann J."/>
            <person name="Amann R."/>
            <person name="Jetten M.S.M."/>
            <person name="Mascher T."/>
            <person name="Medema M.H."/>
            <person name="Devos D.P."/>
            <person name="Kaster A.-K."/>
            <person name="Ovreas L."/>
            <person name="Rohde M."/>
            <person name="Galperin M.Y."/>
            <person name="Jogler C."/>
        </authorList>
    </citation>
    <scope>NUCLEOTIDE SEQUENCE [LARGE SCALE GENOMIC DNA]</scope>
    <source>
        <strain evidence="5 6">Q31b</strain>
    </source>
</reference>
<protein>
    <recommendedName>
        <fullName evidence="7">HlyD family secretion protein</fullName>
    </recommendedName>
</protein>
<gene>
    <name evidence="5" type="ORF">Q31b_14510</name>
</gene>
<keyword evidence="2" id="KW-0175">Coiled coil</keyword>
<accession>A0A5C6E9U6</accession>
<evidence type="ECO:0000256" key="2">
    <source>
        <dbReference type="SAM" id="Coils"/>
    </source>
</evidence>
<dbReference type="GO" id="GO:0015679">
    <property type="term" value="P:plasma membrane copper ion transport"/>
    <property type="evidence" value="ECO:0007669"/>
    <property type="project" value="TreeGrafter"/>
</dbReference>
<organism evidence="5 6">
    <name type="scientific">Novipirellula aureliae</name>
    <dbReference type="NCBI Taxonomy" id="2527966"/>
    <lineage>
        <taxon>Bacteria</taxon>
        <taxon>Pseudomonadati</taxon>
        <taxon>Planctomycetota</taxon>
        <taxon>Planctomycetia</taxon>
        <taxon>Pirellulales</taxon>
        <taxon>Pirellulaceae</taxon>
        <taxon>Novipirellula</taxon>
    </lineage>
</organism>
<dbReference type="InterPro" id="IPR051909">
    <property type="entry name" value="MFP_Cation_Efflux"/>
</dbReference>
<dbReference type="RefSeq" id="WP_146598970.1">
    <property type="nucleotide sequence ID" value="NZ_SJPY01000002.1"/>
</dbReference>
<keyword evidence="6" id="KW-1185">Reference proteome</keyword>
<dbReference type="PANTHER" id="PTHR30097">
    <property type="entry name" value="CATION EFFLUX SYSTEM PROTEIN CUSB"/>
    <property type="match status" value="1"/>
</dbReference>
<comment type="caution">
    <text evidence="5">The sequence shown here is derived from an EMBL/GenBank/DDBJ whole genome shotgun (WGS) entry which is preliminary data.</text>
</comment>
<feature type="region of interest" description="Disordered" evidence="3">
    <location>
        <begin position="92"/>
        <end position="148"/>
    </location>
</feature>
<proteinExistence type="predicted"/>
<dbReference type="GO" id="GO:0060003">
    <property type="term" value="P:copper ion export"/>
    <property type="evidence" value="ECO:0007669"/>
    <property type="project" value="TreeGrafter"/>
</dbReference>
<dbReference type="OrthoDB" id="248877at2"/>
<keyword evidence="4" id="KW-0812">Transmembrane</keyword>
<feature type="region of interest" description="Disordered" evidence="3">
    <location>
        <begin position="1"/>
        <end position="38"/>
    </location>
</feature>
<keyword evidence="1" id="KW-0813">Transport</keyword>
<dbReference type="GO" id="GO:0030313">
    <property type="term" value="C:cell envelope"/>
    <property type="evidence" value="ECO:0007669"/>
    <property type="project" value="TreeGrafter"/>
</dbReference>
<evidence type="ECO:0000256" key="1">
    <source>
        <dbReference type="ARBA" id="ARBA00022448"/>
    </source>
</evidence>
<evidence type="ECO:0000313" key="5">
    <source>
        <dbReference type="EMBL" id="TWU43919.1"/>
    </source>
</evidence>
<name>A0A5C6E9U6_9BACT</name>
<dbReference type="EMBL" id="SJPY01000002">
    <property type="protein sequence ID" value="TWU43919.1"/>
    <property type="molecule type" value="Genomic_DNA"/>
</dbReference>
<dbReference type="PANTHER" id="PTHR30097:SF4">
    <property type="entry name" value="SLR6042 PROTEIN"/>
    <property type="match status" value="1"/>
</dbReference>
<evidence type="ECO:0000256" key="3">
    <source>
        <dbReference type="SAM" id="MobiDB-lite"/>
    </source>
</evidence>
<feature type="coiled-coil region" evidence="2">
    <location>
        <begin position="554"/>
        <end position="588"/>
    </location>
</feature>
<dbReference type="AlphaFoldDB" id="A0A5C6E9U6"/>
<keyword evidence="4" id="KW-1133">Transmembrane helix</keyword>
<dbReference type="Proteomes" id="UP000315471">
    <property type="component" value="Unassembled WGS sequence"/>
</dbReference>
<feature type="transmembrane region" description="Helical" evidence="4">
    <location>
        <begin position="446"/>
        <end position="467"/>
    </location>
</feature>